<proteinExistence type="predicted"/>
<dbReference type="InterPro" id="IPR036291">
    <property type="entry name" value="NAD(P)-bd_dom_sf"/>
</dbReference>
<feature type="domain" description="NAD-dependent epimerase/dehydratase" evidence="5">
    <location>
        <begin position="30"/>
        <end position="274"/>
    </location>
</feature>
<dbReference type="InterPro" id="IPR044516">
    <property type="entry name" value="UXS-like"/>
</dbReference>
<organism evidence="6 7">
    <name type="scientific">Paraburkholderia phenazinium</name>
    <dbReference type="NCBI Taxonomy" id="60549"/>
    <lineage>
        <taxon>Bacteria</taxon>
        <taxon>Pseudomonadati</taxon>
        <taxon>Pseudomonadota</taxon>
        <taxon>Betaproteobacteria</taxon>
        <taxon>Burkholderiales</taxon>
        <taxon>Burkholderiaceae</taxon>
        <taxon>Paraburkholderia</taxon>
    </lineage>
</organism>
<reference evidence="6 7" key="1">
    <citation type="submission" date="2016-11" db="EMBL/GenBank/DDBJ databases">
        <authorList>
            <person name="Jaros S."/>
            <person name="Januszkiewicz K."/>
            <person name="Wedrychowicz H."/>
        </authorList>
    </citation>
    <scope>NUCLEOTIDE SEQUENCE [LARGE SCALE GENOMIC DNA]</scope>
    <source>
        <strain evidence="6 7">GAS95</strain>
    </source>
</reference>
<evidence type="ECO:0000256" key="2">
    <source>
        <dbReference type="ARBA" id="ARBA00022793"/>
    </source>
</evidence>
<keyword evidence="3" id="KW-0520">NAD</keyword>
<protein>
    <submittedName>
        <fullName evidence="6">dTDP-glucose 4,6-dehydratase</fullName>
    </submittedName>
</protein>
<dbReference type="AlphaFoldDB" id="A0A1N6LGY3"/>
<dbReference type="GO" id="GO:0042732">
    <property type="term" value="P:D-xylose metabolic process"/>
    <property type="evidence" value="ECO:0007669"/>
    <property type="project" value="InterPro"/>
</dbReference>
<comment type="cofactor">
    <cofactor evidence="1">
        <name>NAD(+)</name>
        <dbReference type="ChEBI" id="CHEBI:57540"/>
    </cofactor>
</comment>
<evidence type="ECO:0000259" key="5">
    <source>
        <dbReference type="Pfam" id="PF01370"/>
    </source>
</evidence>
<sequence>MRQALPREDLDHVIGLTGDVWRALSGTRWFVTGGTGFIGSWLLEVIQHANTSVSADIDVVVLSRAPQRAIESASHLFGPGGRISLIAGDVTTFATDIGAIDVCVHAATDVADTTKAADYQRIFDSGTLGTRRVLDAAIAHGASRFLLTSSGAVYGTQPPELERVPESYGGAPDPLDYRTAYGQGKRAAEWLATAAVSRGLPNVAIARIFALLGPGLPLHGPFAAGNFIRDALAGQPITIRDGRPVRSYLYASDACIWLLHILLTGANGGAYNLGSERPVSIADLAGTIERLFDREPRVEASKALPNSLPPRYVPDTSKARTGLGLAEYTSLEAGLTKTINWSRAAAIA</sequence>
<dbReference type="PANTHER" id="PTHR43078:SF6">
    <property type="entry name" value="UDP-GLUCURONIC ACID DECARBOXYLASE 1"/>
    <property type="match status" value="1"/>
</dbReference>
<name>A0A1N6LGY3_9BURK</name>
<dbReference type="SUPFAM" id="SSF51735">
    <property type="entry name" value="NAD(P)-binding Rossmann-fold domains"/>
    <property type="match status" value="1"/>
</dbReference>
<evidence type="ECO:0000256" key="4">
    <source>
        <dbReference type="ARBA" id="ARBA00023239"/>
    </source>
</evidence>
<gene>
    <name evidence="6" type="ORF">SAMN05444165_7206</name>
</gene>
<dbReference type="Pfam" id="PF01370">
    <property type="entry name" value="Epimerase"/>
    <property type="match status" value="1"/>
</dbReference>
<evidence type="ECO:0000313" key="6">
    <source>
        <dbReference type="EMBL" id="SIO67936.1"/>
    </source>
</evidence>
<evidence type="ECO:0000256" key="3">
    <source>
        <dbReference type="ARBA" id="ARBA00023027"/>
    </source>
</evidence>
<keyword evidence="2" id="KW-0210">Decarboxylase</keyword>
<accession>A0A1N6LGY3</accession>
<dbReference type="GO" id="GO:0048040">
    <property type="term" value="F:UDP-glucuronate decarboxylase activity"/>
    <property type="evidence" value="ECO:0007669"/>
    <property type="project" value="TreeGrafter"/>
</dbReference>
<dbReference type="GO" id="GO:0070403">
    <property type="term" value="F:NAD+ binding"/>
    <property type="evidence" value="ECO:0007669"/>
    <property type="project" value="InterPro"/>
</dbReference>
<dbReference type="Proteomes" id="UP000185151">
    <property type="component" value="Unassembled WGS sequence"/>
</dbReference>
<dbReference type="RefSeq" id="WP_074302162.1">
    <property type="nucleotide sequence ID" value="NZ_FSRU01000003.1"/>
</dbReference>
<evidence type="ECO:0000256" key="1">
    <source>
        <dbReference type="ARBA" id="ARBA00001911"/>
    </source>
</evidence>
<keyword evidence="7" id="KW-1185">Reference proteome</keyword>
<dbReference type="EMBL" id="FSRU01000003">
    <property type="protein sequence ID" value="SIO67936.1"/>
    <property type="molecule type" value="Genomic_DNA"/>
</dbReference>
<dbReference type="InterPro" id="IPR001509">
    <property type="entry name" value="Epimerase_deHydtase"/>
</dbReference>
<dbReference type="GO" id="GO:0005737">
    <property type="term" value="C:cytoplasm"/>
    <property type="evidence" value="ECO:0007669"/>
    <property type="project" value="TreeGrafter"/>
</dbReference>
<dbReference type="Gene3D" id="3.40.50.720">
    <property type="entry name" value="NAD(P)-binding Rossmann-like Domain"/>
    <property type="match status" value="1"/>
</dbReference>
<dbReference type="PANTHER" id="PTHR43078">
    <property type="entry name" value="UDP-GLUCURONIC ACID DECARBOXYLASE-RELATED"/>
    <property type="match status" value="1"/>
</dbReference>
<evidence type="ECO:0000313" key="7">
    <source>
        <dbReference type="Proteomes" id="UP000185151"/>
    </source>
</evidence>
<keyword evidence="4" id="KW-0456">Lyase</keyword>
<dbReference type="OrthoDB" id="9811743at2"/>